<dbReference type="STRING" id="13249.R4G8A8"/>
<dbReference type="VEuPathDB" id="VectorBase:RPRC013715"/>
<dbReference type="GO" id="GO:0044458">
    <property type="term" value="P:motile cilium assembly"/>
    <property type="evidence" value="ECO:0007669"/>
    <property type="project" value="TreeGrafter"/>
</dbReference>
<evidence type="ECO:0000313" key="7">
    <source>
        <dbReference type="EnsemblMetazoa" id="RPRC013715-PA"/>
    </source>
</evidence>
<dbReference type="GO" id="GO:0036158">
    <property type="term" value="P:outer dynein arm assembly"/>
    <property type="evidence" value="ECO:0007669"/>
    <property type="project" value="TreeGrafter"/>
</dbReference>
<keyword evidence="3" id="KW-0862">Zinc</keyword>
<dbReference type="GO" id="GO:0005737">
    <property type="term" value="C:cytoplasm"/>
    <property type="evidence" value="ECO:0007669"/>
    <property type="project" value="TreeGrafter"/>
</dbReference>
<dbReference type="InterPro" id="IPR002893">
    <property type="entry name" value="Znf_MYND"/>
</dbReference>
<feature type="domain" description="MYND-type" evidence="5">
    <location>
        <begin position="390"/>
        <end position="426"/>
    </location>
</feature>
<dbReference type="EnsemblMetazoa" id="RPRC013715-RA">
    <property type="protein sequence ID" value="RPRC013715-PA"/>
    <property type="gene ID" value="RPRC013715"/>
</dbReference>
<keyword evidence="8" id="KW-1185">Reference proteome</keyword>
<reference evidence="8" key="2">
    <citation type="submission" date="2015-04" db="EMBL/GenBank/DDBJ databases">
        <authorList>
            <person name="Wilson R.K."/>
            <person name="Warren W."/>
            <person name="Dotson E."/>
            <person name="Oliveira P.L."/>
        </authorList>
    </citation>
    <scope>NUCLEOTIDE SEQUENCE</scope>
</reference>
<dbReference type="GO" id="GO:0036159">
    <property type="term" value="P:inner dynein arm assembly"/>
    <property type="evidence" value="ECO:0007669"/>
    <property type="project" value="TreeGrafter"/>
</dbReference>
<evidence type="ECO:0000313" key="8">
    <source>
        <dbReference type="Proteomes" id="UP000015103"/>
    </source>
</evidence>
<dbReference type="PANTHER" id="PTHR13244">
    <property type="entry name" value="ZINC FINGER MYND DOMAIN CONTAINING PROTEIN 10"/>
    <property type="match status" value="1"/>
</dbReference>
<keyword evidence="2 4" id="KW-0863">Zinc-finger</keyword>
<protein>
    <submittedName>
        <fullName evidence="6 7">Putative zinc finger protein</fullName>
    </submittedName>
</protein>
<dbReference type="SUPFAM" id="SSF144232">
    <property type="entry name" value="HIT/MYND zinc finger-like"/>
    <property type="match status" value="1"/>
</dbReference>
<dbReference type="GO" id="GO:0008270">
    <property type="term" value="F:zinc ion binding"/>
    <property type="evidence" value="ECO:0007669"/>
    <property type="project" value="UniProtKB-KW"/>
</dbReference>
<reference evidence="6" key="1">
    <citation type="submission" date="2013-04" db="EMBL/GenBank/DDBJ databases">
        <title>An insight into the transcriptome of the digestive tract of the blood sucking bug, Rhodnius prolixus.</title>
        <authorList>
            <person name="Ribeiro J.M.C."/>
            <person name="Genta F.A."/>
            <person name="Sorgine M.H.F."/>
            <person name="Paiva-Silva G.O."/>
            <person name="Majerowicz D."/>
            <person name="Medeiros M."/>
            <person name="Koerich L."/>
            <person name="Terra W.R."/>
            <person name="Ferreira C."/>
            <person name="Pimentel A.C."/>
            <person name="Bisch P.M."/>
            <person name="Diniz M.M.P."/>
            <person name="Nascimento R."/>
            <person name="Salmon D."/>
            <person name="Silber A.M."/>
            <person name="Alves M."/>
            <person name="Oliveira M.F."/>
            <person name="Gondim K.C."/>
            <person name="Silva Neto M.A.C."/>
            <person name="Atella G.C."/>
            <person name="Araujo H."/>
            <person name="Dias F.S."/>
            <person name="Polycarpo C.R."/>
            <person name="Fampa P."/>
            <person name="Melo A.C."/>
            <person name="Tanaka A.S."/>
            <person name="Balczun C."/>
            <person name="Oliveira J.H.M."/>
            <person name="Goncalves R."/>
            <person name="Lazoski C."/>
            <person name="Pereira M.A."/>
            <person name="Rivera-Pomar R."/>
            <person name="Diambra L."/>
            <person name="Schaub G.A."/>
            <person name="Garcia E.S."/>
            <person name="Azambuja P."/>
            <person name="Braz G.R.C."/>
            <person name="Oliveira P.L."/>
        </authorList>
    </citation>
    <scope>NUCLEOTIDE SEQUENCE</scope>
</reference>
<reference evidence="7" key="3">
    <citation type="submission" date="2015-05" db="UniProtKB">
        <authorList>
            <consortium name="EnsemblMetazoa"/>
        </authorList>
    </citation>
    <scope>IDENTIFICATION</scope>
</reference>
<dbReference type="PANTHER" id="PTHR13244:SF7">
    <property type="entry name" value="ZINC FINGER MYND DOMAIN-CONTAINING PROTEIN 10"/>
    <property type="match status" value="1"/>
</dbReference>
<dbReference type="PROSITE" id="PS01360">
    <property type="entry name" value="ZF_MYND_1"/>
    <property type="match status" value="1"/>
</dbReference>
<proteinExistence type="evidence at transcript level"/>
<dbReference type="Proteomes" id="UP000015103">
    <property type="component" value="Unassembled WGS sequence"/>
</dbReference>
<organism evidence="6">
    <name type="scientific">Rhodnius prolixus</name>
    <name type="common">Triatomid bug</name>
    <dbReference type="NCBI Taxonomy" id="13249"/>
    <lineage>
        <taxon>Eukaryota</taxon>
        <taxon>Metazoa</taxon>
        <taxon>Ecdysozoa</taxon>
        <taxon>Arthropoda</taxon>
        <taxon>Hexapoda</taxon>
        <taxon>Insecta</taxon>
        <taxon>Pterygota</taxon>
        <taxon>Neoptera</taxon>
        <taxon>Paraneoptera</taxon>
        <taxon>Hemiptera</taxon>
        <taxon>Heteroptera</taxon>
        <taxon>Panheteroptera</taxon>
        <taxon>Cimicomorpha</taxon>
        <taxon>Reduviidae</taxon>
        <taxon>Triatominae</taxon>
        <taxon>Rhodnius</taxon>
    </lineage>
</organism>
<evidence type="ECO:0000256" key="4">
    <source>
        <dbReference type="PROSITE-ProRule" id="PRU00134"/>
    </source>
</evidence>
<dbReference type="GO" id="GO:0034451">
    <property type="term" value="C:centriolar satellite"/>
    <property type="evidence" value="ECO:0007669"/>
    <property type="project" value="TreeGrafter"/>
</dbReference>
<dbReference type="eggNOG" id="ENOG502QS3F">
    <property type="taxonomic scope" value="Eukaryota"/>
</dbReference>
<dbReference type="EMBL" id="GAHY01001297">
    <property type="protein sequence ID" value="JAA76213.1"/>
    <property type="molecule type" value="mRNA"/>
</dbReference>
<dbReference type="InterPro" id="IPR052298">
    <property type="entry name" value="ZMYND10"/>
</dbReference>
<dbReference type="Gene3D" id="6.10.140.2220">
    <property type="match status" value="1"/>
</dbReference>
<dbReference type="FunCoup" id="R4G8A8">
    <property type="interactions" value="24"/>
</dbReference>
<name>R4G8A8_RHOPR</name>
<dbReference type="HOGENOM" id="CLU_034036_1_0_1"/>
<dbReference type="AlphaFoldDB" id="R4G8A8"/>
<evidence type="ECO:0000256" key="3">
    <source>
        <dbReference type="ARBA" id="ARBA00022833"/>
    </source>
</evidence>
<evidence type="ECO:0000313" key="6">
    <source>
        <dbReference type="EMBL" id="JAA76213.1"/>
    </source>
</evidence>
<evidence type="ECO:0000256" key="2">
    <source>
        <dbReference type="ARBA" id="ARBA00022771"/>
    </source>
</evidence>
<evidence type="ECO:0000259" key="5">
    <source>
        <dbReference type="PROSITE" id="PS50865"/>
    </source>
</evidence>
<dbReference type="PROSITE" id="PS50865">
    <property type="entry name" value="ZF_MYND_2"/>
    <property type="match status" value="1"/>
</dbReference>
<keyword evidence="1" id="KW-0479">Metal-binding</keyword>
<sequence length="427" mass="49532">MADDILTTPEIDSILQCYEITKLEDIGKRRWFSKNANIVKLYQIASLEASLECTERVKESVLRTGTTNYFIKDLITLSVWKEYVLPELTKLKPVPKHCLPTYIVLYNEVALIGILQSLLYHIEVFVYTDEILTDLIDYCVNKLTTLNPDSVPIISEIKLDETALEEIERYHNQIKFTVSANCITVLRYICENLSQLPMNVASRIYATHDVPILIAQLLDIGVWSKRAQDGKLFKFCENKWKEWFVKDPPLSKIEVQTWLLIRQLLLNPSCDTLYYFSQYRKEHLSKLLRHLHENVIDQLSPLADLKYWLHTNSLKADDDGPRVHNPLIVDVSCQYKDVVFAEYNGRWKDIALARAKLLFYGDQKDMQFLATGFSSCMDNIEKLTDTLQSCMNCHAKANKRCSKCKQASYCSRNCQVEHWPAHKNVCK</sequence>
<dbReference type="InParanoid" id="R4G8A8"/>
<accession>R4G8A8</accession>
<dbReference type="Pfam" id="PF01753">
    <property type="entry name" value="zf-MYND"/>
    <property type="match status" value="1"/>
</dbReference>
<evidence type="ECO:0000256" key="1">
    <source>
        <dbReference type="ARBA" id="ARBA00022723"/>
    </source>
</evidence>
<dbReference type="EMBL" id="ACPB03018353">
    <property type="status" value="NOT_ANNOTATED_CDS"/>
    <property type="molecule type" value="Genomic_DNA"/>
</dbReference>
<dbReference type="OMA" id="LIHEAYC"/>